<dbReference type="Proteomes" id="UP001283341">
    <property type="component" value="Unassembled WGS sequence"/>
</dbReference>
<reference evidence="2" key="1">
    <citation type="journal article" date="2023" name="Mol. Phylogenet. Evol.">
        <title>Genome-scale phylogeny and comparative genomics of the fungal order Sordariales.</title>
        <authorList>
            <person name="Hensen N."/>
            <person name="Bonometti L."/>
            <person name="Westerberg I."/>
            <person name="Brannstrom I.O."/>
            <person name="Guillou S."/>
            <person name="Cros-Aarteil S."/>
            <person name="Calhoun S."/>
            <person name="Haridas S."/>
            <person name="Kuo A."/>
            <person name="Mondo S."/>
            <person name="Pangilinan J."/>
            <person name="Riley R."/>
            <person name="LaButti K."/>
            <person name="Andreopoulos B."/>
            <person name="Lipzen A."/>
            <person name="Chen C."/>
            <person name="Yan M."/>
            <person name="Daum C."/>
            <person name="Ng V."/>
            <person name="Clum A."/>
            <person name="Steindorff A."/>
            <person name="Ohm R.A."/>
            <person name="Martin F."/>
            <person name="Silar P."/>
            <person name="Natvig D.O."/>
            <person name="Lalanne C."/>
            <person name="Gautier V."/>
            <person name="Ament-Velasquez S.L."/>
            <person name="Kruys A."/>
            <person name="Hutchinson M.I."/>
            <person name="Powell A.J."/>
            <person name="Barry K."/>
            <person name="Miller A.N."/>
            <person name="Grigoriev I.V."/>
            <person name="Debuchy R."/>
            <person name="Gladieux P."/>
            <person name="Hiltunen Thoren M."/>
            <person name="Johannesson H."/>
        </authorList>
    </citation>
    <scope>NUCLEOTIDE SEQUENCE</scope>
    <source>
        <strain evidence="2">CBS 118394</strain>
    </source>
</reference>
<evidence type="ECO:0000313" key="3">
    <source>
        <dbReference type="Proteomes" id="UP001283341"/>
    </source>
</evidence>
<gene>
    <name evidence="2" type="ORF">B0H66DRAFT_631865</name>
</gene>
<sequence>MSCQPSLSNTIHLRDFVDTVTDDPNRNTLGCVEIQTDINIFEEDGFYSPKIIVEPVRTRIHAYLTREERETHPGDVIDFDEYRQHLPGQWYPMVSVIGSVSSCDANSTDTSEPRSFVIETSVYDTSKHAQVQYSMACFLENTKRWEKVKTPQLGSLLSVTAKVAGRTTDANHLALRVLDLAYLPISNSAASVSSPATTPSSKRSRWDRLAPSSTPTKKPRLSEPVGRITTPSGTKTTTPGTAQTGLDDTMKSPFVPFFAVNRCQLWRILGGLKHPRNLRRYNTTPSQPSCPKEVFRVGLDKSGSGRLLEYVNIK</sequence>
<comment type="caution">
    <text evidence="2">The sequence shown here is derived from an EMBL/GenBank/DDBJ whole genome shotgun (WGS) entry which is preliminary data.</text>
</comment>
<protein>
    <submittedName>
        <fullName evidence="2">Uncharacterized protein</fullName>
    </submittedName>
</protein>
<feature type="compositionally biased region" description="Low complexity" evidence="1">
    <location>
        <begin position="190"/>
        <end position="201"/>
    </location>
</feature>
<organism evidence="2 3">
    <name type="scientific">Apodospora peruviana</name>
    <dbReference type="NCBI Taxonomy" id="516989"/>
    <lineage>
        <taxon>Eukaryota</taxon>
        <taxon>Fungi</taxon>
        <taxon>Dikarya</taxon>
        <taxon>Ascomycota</taxon>
        <taxon>Pezizomycotina</taxon>
        <taxon>Sordariomycetes</taxon>
        <taxon>Sordariomycetidae</taxon>
        <taxon>Sordariales</taxon>
        <taxon>Lasiosphaeriaceae</taxon>
        <taxon>Apodospora</taxon>
    </lineage>
</organism>
<dbReference type="AlphaFoldDB" id="A0AAE0HU59"/>
<dbReference type="EMBL" id="JAUEDM010000008">
    <property type="protein sequence ID" value="KAK3312958.1"/>
    <property type="molecule type" value="Genomic_DNA"/>
</dbReference>
<evidence type="ECO:0000313" key="2">
    <source>
        <dbReference type="EMBL" id="KAK3312958.1"/>
    </source>
</evidence>
<accession>A0AAE0HU59</accession>
<keyword evidence="3" id="KW-1185">Reference proteome</keyword>
<proteinExistence type="predicted"/>
<feature type="region of interest" description="Disordered" evidence="1">
    <location>
        <begin position="190"/>
        <end position="247"/>
    </location>
</feature>
<evidence type="ECO:0000256" key="1">
    <source>
        <dbReference type="SAM" id="MobiDB-lite"/>
    </source>
</evidence>
<name>A0AAE0HU59_9PEZI</name>
<reference evidence="2" key="2">
    <citation type="submission" date="2023-06" db="EMBL/GenBank/DDBJ databases">
        <authorList>
            <consortium name="Lawrence Berkeley National Laboratory"/>
            <person name="Haridas S."/>
            <person name="Hensen N."/>
            <person name="Bonometti L."/>
            <person name="Westerberg I."/>
            <person name="Brannstrom I.O."/>
            <person name="Guillou S."/>
            <person name="Cros-Aarteil S."/>
            <person name="Calhoun S."/>
            <person name="Kuo A."/>
            <person name="Mondo S."/>
            <person name="Pangilinan J."/>
            <person name="Riley R."/>
            <person name="Labutti K."/>
            <person name="Andreopoulos B."/>
            <person name="Lipzen A."/>
            <person name="Chen C."/>
            <person name="Yanf M."/>
            <person name="Daum C."/>
            <person name="Ng V."/>
            <person name="Clum A."/>
            <person name="Steindorff A."/>
            <person name="Ohm R."/>
            <person name="Martin F."/>
            <person name="Silar P."/>
            <person name="Natvig D."/>
            <person name="Lalanne C."/>
            <person name="Gautier V."/>
            <person name="Ament-Velasquez S.L."/>
            <person name="Kruys A."/>
            <person name="Hutchinson M.I."/>
            <person name="Powell A.J."/>
            <person name="Barry K."/>
            <person name="Miller A.N."/>
            <person name="Grigoriev I.V."/>
            <person name="Debuchy R."/>
            <person name="Gladieux P."/>
            <person name="Thoren M.H."/>
            <person name="Johannesson H."/>
        </authorList>
    </citation>
    <scope>NUCLEOTIDE SEQUENCE</scope>
    <source>
        <strain evidence="2">CBS 118394</strain>
    </source>
</reference>
<feature type="compositionally biased region" description="Low complexity" evidence="1">
    <location>
        <begin position="229"/>
        <end position="245"/>
    </location>
</feature>